<dbReference type="PANTHER" id="PTHR43100:SF2">
    <property type="entry name" value="BNAA03G19380D PROTEIN"/>
    <property type="match status" value="1"/>
</dbReference>
<dbReference type="Gene3D" id="2.160.20.60">
    <property type="entry name" value="Glutamate synthase, alpha subunit, C-terminal domain"/>
    <property type="match status" value="1"/>
</dbReference>
<dbReference type="Pfam" id="PF01493">
    <property type="entry name" value="GXGXG"/>
    <property type="match status" value="1"/>
</dbReference>
<dbReference type="Pfam" id="PF01645">
    <property type="entry name" value="Glu_synthase"/>
    <property type="match status" value="1"/>
</dbReference>
<feature type="domain" description="Glutamate synthase" evidence="6">
    <location>
        <begin position="1"/>
        <end position="308"/>
    </location>
</feature>
<dbReference type="EMBL" id="BRYB01000268">
    <property type="protein sequence ID" value="GMI26671.1"/>
    <property type="molecule type" value="Genomic_DNA"/>
</dbReference>
<dbReference type="InterPro" id="IPR002932">
    <property type="entry name" value="Glu_synthdom"/>
</dbReference>
<evidence type="ECO:0000256" key="1">
    <source>
        <dbReference type="ARBA" id="ARBA00004802"/>
    </source>
</evidence>
<feature type="non-terminal residue" evidence="7">
    <location>
        <position position="1"/>
    </location>
</feature>
<evidence type="ECO:0000313" key="7">
    <source>
        <dbReference type="EMBL" id="GMI26671.1"/>
    </source>
</evidence>
<dbReference type="SUPFAM" id="SSF69336">
    <property type="entry name" value="Alpha subunit of glutamate synthase, C-terminal domain"/>
    <property type="match status" value="1"/>
</dbReference>
<evidence type="ECO:0000313" key="8">
    <source>
        <dbReference type="Proteomes" id="UP001165060"/>
    </source>
</evidence>
<feature type="region of interest" description="Disordered" evidence="4">
    <location>
        <begin position="1"/>
        <end position="23"/>
    </location>
</feature>
<dbReference type="CDD" id="cd02808">
    <property type="entry name" value="GltS_FMN"/>
    <property type="match status" value="1"/>
</dbReference>
<sequence>TLAVAMNRIGGKSNSGEGGEDVIRGKDINDVVDTPEGRTHSPTFPHLNGLKNGDSANSFVHQVASGRFGVTPEFLVTAKQLEIKIAQGAKPGEGGQLPGPKVNDYIASLRASKKGVTLISPPPHHDIYSIEDLAQLIHDLHAVNEQAGVSVKLVASIGIGTVSCGVAKAGADVIQISGGDGGTGASPLSSIKHAGGPWELGLSEAHAALMANGLRERVLLRADGGIRTGRDVLMAALMGAEEFGFGTIAMIAEGCVMARVCHLNTCPVGVTSQKEELRKKFPGTPEHVVSFFQFVAMEVRELLAHMGYTSMDEVIGRADLLSEDDMQISRVAKSKGLKLAELFGSIPSSKEDRAWLGGDKGNRVHVNGASSGLDRELCADAAVSKVIADNAGSVEKDVIIYNTDRSCGSMLAGTIARAHGNKGFNGSIKVTFTGSTGQSFGSYCLPGLALKVIGECNDYVAKGMHGGSISIVPPPIVGYEHAKSSIAGNACLYGATGGDFHAAGRAGERFAVRNSGAYAVVEGTGDHCCEYMTGGVVVVLGNVGRNVGAGMTGGLGYFYDDGTGPDFLDNVNNEIVKAQRVESGPGKTQLRTIVERHVALTDSVRGKKLLANWDEEVKKFWQVYPPSEVENPCVAGLGEGTDVRHSASSIDSELCFFEVETGRSCEGAEKLEDGDVLEFDKA</sequence>
<evidence type="ECO:0000259" key="6">
    <source>
        <dbReference type="Pfam" id="PF01645"/>
    </source>
</evidence>
<dbReference type="Gene3D" id="3.20.20.70">
    <property type="entry name" value="Aldolase class I"/>
    <property type="match status" value="1"/>
</dbReference>
<comment type="caution">
    <text evidence="7">The sequence shown here is derived from an EMBL/GenBank/DDBJ whole genome shotgun (WGS) entry which is preliminary data.</text>
</comment>
<gene>
    <name evidence="7" type="ORF">TeGR_g12488</name>
</gene>
<comment type="pathway">
    <text evidence="2">Nitrogen metabolism.</text>
</comment>
<dbReference type="InterPro" id="IPR036485">
    <property type="entry name" value="Glu_synth_asu_C_sf"/>
</dbReference>
<dbReference type="InterPro" id="IPR013785">
    <property type="entry name" value="Aldolase_TIM"/>
</dbReference>
<dbReference type="SUPFAM" id="SSF51395">
    <property type="entry name" value="FMN-linked oxidoreductases"/>
    <property type="match status" value="1"/>
</dbReference>
<proteinExistence type="inferred from homology"/>
<dbReference type="Proteomes" id="UP001165060">
    <property type="component" value="Unassembled WGS sequence"/>
</dbReference>
<protein>
    <recommendedName>
        <fullName evidence="9">Ferredoxin-dependent glutamate synthase</fullName>
    </recommendedName>
</protein>
<evidence type="ECO:0008006" key="9">
    <source>
        <dbReference type="Google" id="ProtNLM"/>
    </source>
</evidence>
<name>A0ABQ6MHX0_9STRA</name>
<evidence type="ECO:0000259" key="5">
    <source>
        <dbReference type="Pfam" id="PF01493"/>
    </source>
</evidence>
<dbReference type="InterPro" id="IPR051394">
    <property type="entry name" value="Glutamate_Synthase"/>
</dbReference>
<comment type="similarity">
    <text evidence="3">Belongs to the glutamate synthase family.</text>
</comment>
<evidence type="ECO:0000256" key="4">
    <source>
        <dbReference type="SAM" id="MobiDB-lite"/>
    </source>
</evidence>
<dbReference type="PANTHER" id="PTHR43100">
    <property type="entry name" value="GLUTAMATE SYNTHASE [NADPH] SMALL CHAIN"/>
    <property type="match status" value="1"/>
</dbReference>
<accession>A0ABQ6MHX0</accession>
<feature type="domain" description="Glutamate synthase alpha subunit C-terminal" evidence="5">
    <location>
        <begin position="400"/>
        <end position="583"/>
    </location>
</feature>
<reference evidence="7 8" key="1">
    <citation type="journal article" date="2023" name="Commun. Biol.">
        <title>Genome analysis of Parmales, the sister group of diatoms, reveals the evolutionary specialization of diatoms from phago-mixotrophs to photoautotrophs.</title>
        <authorList>
            <person name="Ban H."/>
            <person name="Sato S."/>
            <person name="Yoshikawa S."/>
            <person name="Yamada K."/>
            <person name="Nakamura Y."/>
            <person name="Ichinomiya M."/>
            <person name="Sato N."/>
            <person name="Blanc-Mathieu R."/>
            <person name="Endo H."/>
            <person name="Kuwata A."/>
            <person name="Ogata H."/>
        </authorList>
    </citation>
    <scope>NUCLEOTIDE SEQUENCE [LARGE SCALE GENOMIC DNA]</scope>
</reference>
<keyword evidence="8" id="KW-1185">Reference proteome</keyword>
<dbReference type="InterPro" id="IPR002489">
    <property type="entry name" value="Glu_synth_asu_C"/>
</dbReference>
<comment type="pathway">
    <text evidence="1">Energy metabolism; nitrogen metabolism.</text>
</comment>
<organism evidence="7 8">
    <name type="scientific">Tetraparma gracilis</name>
    <dbReference type="NCBI Taxonomy" id="2962635"/>
    <lineage>
        <taxon>Eukaryota</taxon>
        <taxon>Sar</taxon>
        <taxon>Stramenopiles</taxon>
        <taxon>Ochrophyta</taxon>
        <taxon>Bolidophyceae</taxon>
        <taxon>Parmales</taxon>
        <taxon>Triparmaceae</taxon>
        <taxon>Tetraparma</taxon>
    </lineage>
</organism>
<evidence type="ECO:0000256" key="3">
    <source>
        <dbReference type="ARBA" id="ARBA00009716"/>
    </source>
</evidence>
<evidence type="ECO:0000256" key="2">
    <source>
        <dbReference type="ARBA" id="ARBA00004909"/>
    </source>
</evidence>